<feature type="transmembrane region" description="Helical" evidence="11">
    <location>
        <begin position="157"/>
        <end position="185"/>
    </location>
</feature>
<evidence type="ECO:0000256" key="1">
    <source>
        <dbReference type="ARBA" id="ARBA00004651"/>
    </source>
</evidence>
<feature type="transmembrane region" description="Helical" evidence="11">
    <location>
        <begin position="258"/>
        <end position="276"/>
    </location>
</feature>
<evidence type="ECO:0000256" key="11">
    <source>
        <dbReference type="SAM" id="Phobius"/>
    </source>
</evidence>
<feature type="transmembrane region" description="Helical" evidence="11">
    <location>
        <begin position="71"/>
        <end position="93"/>
    </location>
</feature>
<dbReference type="GO" id="GO:0007204">
    <property type="term" value="P:positive regulation of cytosolic calcium ion concentration"/>
    <property type="evidence" value="ECO:0000318"/>
    <property type="project" value="GO_Central"/>
</dbReference>
<keyword evidence="8" id="KW-0325">Glycoprotein</keyword>
<dbReference type="InParanoid" id="A7RSI2"/>
<dbReference type="EMBL" id="DS469534">
    <property type="protein sequence ID" value="EDO45640.1"/>
    <property type="molecule type" value="Genomic_DNA"/>
</dbReference>
<feature type="non-terminal residue" evidence="13">
    <location>
        <position position="1"/>
    </location>
</feature>
<dbReference type="AlphaFoldDB" id="A7RSI2"/>
<feature type="domain" description="G-protein coupled receptors family 1 profile" evidence="12">
    <location>
        <begin position="9"/>
        <end position="273"/>
    </location>
</feature>
<reference evidence="13 14" key="1">
    <citation type="journal article" date="2007" name="Science">
        <title>Sea anemone genome reveals ancestral eumetazoan gene repertoire and genomic organization.</title>
        <authorList>
            <person name="Putnam N.H."/>
            <person name="Srivastava M."/>
            <person name="Hellsten U."/>
            <person name="Dirks B."/>
            <person name="Chapman J."/>
            <person name="Salamov A."/>
            <person name="Terry A."/>
            <person name="Shapiro H."/>
            <person name="Lindquist E."/>
            <person name="Kapitonov V.V."/>
            <person name="Jurka J."/>
            <person name="Genikhovich G."/>
            <person name="Grigoriev I.V."/>
            <person name="Lucas S.M."/>
            <person name="Steele R.E."/>
            <person name="Finnerty J.R."/>
            <person name="Technau U."/>
            <person name="Martindale M.Q."/>
            <person name="Rokhsar D.S."/>
        </authorList>
    </citation>
    <scope>NUCLEOTIDE SEQUENCE [LARGE SCALE GENOMIC DNA]</scope>
    <source>
        <strain evidence="14">CH2 X CH6</strain>
    </source>
</reference>
<dbReference type="GO" id="GO:0004930">
    <property type="term" value="F:G protein-coupled receptor activity"/>
    <property type="evidence" value="ECO:0007669"/>
    <property type="project" value="UniProtKB-KW"/>
</dbReference>
<keyword evidence="7 10" id="KW-0675">Receptor</keyword>
<dbReference type="OrthoDB" id="5959154at2759"/>
<dbReference type="PRINTS" id="PR01788">
    <property type="entry name" value="PROSTANOIDR"/>
</dbReference>
<organism evidence="13 14">
    <name type="scientific">Nematostella vectensis</name>
    <name type="common">Starlet sea anemone</name>
    <dbReference type="NCBI Taxonomy" id="45351"/>
    <lineage>
        <taxon>Eukaryota</taxon>
        <taxon>Metazoa</taxon>
        <taxon>Cnidaria</taxon>
        <taxon>Anthozoa</taxon>
        <taxon>Hexacorallia</taxon>
        <taxon>Actiniaria</taxon>
        <taxon>Edwardsiidae</taxon>
        <taxon>Nematostella</taxon>
    </lineage>
</organism>
<keyword evidence="4 11" id="KW-1133">Transmembrane helix</keyword>
<dbReference type="Pfam" id="PF00001">
    <property type="entry name" value="7tm_1"/>
    <property type="match status" value="1"/>
</dbReference>
<keyword evidence="5 10" id="KW-0297">G-protein coupled receptor</keyword>
<name>A7RSI2_NEMVE</name>
<evidence type="ECO:0000256" key="9">
    <source>
        <dbReference type="ARBA" id="ARBA00023224"/>
    </source>
</evidence>
<keyword evidence="9 10" id="KW-0807">Transducer</keyword>
<comment type="subcellular location">
    <subcellularLocation>
        <location evidence="1">Cell membrane</location>
        <topology evidence="1">Multi-pass membrane protein</topology>
    </subcellularLocation>
</comment>
<evidence type="ECO:0000313" key="13">
    <source>
        <dbReference type="EMBL" id="EDO45640.1"/>
    </source>
</evidence>
<evidence type="ECO:0000256" key="3">
    <source>
        <dbReference type="ARBA" id="ARBA00022692"/>
    </source>
</evidence>
<keyword evidence="6 11" id="KW-0472">Membrane</keyword>
<evidence type="ECO:0000313" key="14">
    <source>
        <dbReference type="Proteomes" id="UP000001593"/>
    </source>
</evidence>
<dbReference type="eggNOG" id="KOG3656">
    <property type="taxonomic scope" value="Eukaryota"/>
</dbReference>
<dbReference type="KEGG" id="nve:5517626"/>
<comment type="similarity">
    <text evidence="10">Belongs to the G-protein coupled receptor 1 family.</text>
</comment>
<evidence type="ECO:0000256" key="2">
    <source>
        <dbReference type="ARBA" id="ARBA00022475"/>
    </source>
</evidence>
<evidence type="ECO:0000256" key="4">
    <source>
        <dbReference type="ARBA" id="ARBA00022989"/>
    </source>
</evidence>
<dbReference type="InterPro" id="IPR008365">
    <property type="entry name" value="Prostanoid_rcpt"/>
</dbReference>
<dbReference type="InterPro" id="IPR017452">
    <property type="entry name" value="GPCR_Rhodpsn_7TM"/>
</dbReference>
<dbReference type="SUPFAM" id="SSF81321">
    <property type="entry name" value="Family A G protein-coupled receptor-like"/>
    <property type="match status" value="1"/>
</dbReference>
<dbReference type="STRING" id="45351.A7RSI2"/>
<evidence type="ECO:0000256" key="10">
    <source>
        <dbReference type="RuleBase" id="RU000688"/>
    </source>
</evidence>
<feature type="transmembrane region" description="Helical" evidence="11">
    <location>
        <begin position="114"/>
        <end position="137"/>
    </location>
</feature>
<dbReference type="PANTHER" id="PTHR11866:SF16">
    <property type="entry name" value="PROSTAGLANDIN E2 RECEPTOR EP4 SUBTYPE-LIKE PROTEIN"/>
    <property type="match status" value="1"/>
</dbReference>
<evidence type="ECO:0000259" key="12">
    <source>
        <dbReference type="PROSITE" id="PS50262"/>
    </source>
</evidence>
<dbReference type="Proteomes" id="UP000001593">
    <property type="component" value="Unassembled WGS sequence"/>
</dbReference>
<feature type="transmembrane region" description="Helical" evidence="11">
    <location>
        <begin position="222"/>
        <end position="243"/>
    </location>
</feature>
<dbReference type="PROSITE" id="PS50262">
    <property type="entry name" value="G_PROTEIN_RECEP_F1_2"/>
    <property type="match status" value="1"/>
</dbReference>
<dbReference type="Gene3D" id="1.20.1070.10">
    <property type="entry name" value="Rhodopsin 7-helix transmembrane proteins"/>
    <property type="match status" value="1"/>
</dbReference>
<dbReference type="GO" id="GO:0007189">
    <property type="term" value="P:adenylate cyclase-activating G protein-coupled receptor signaling pathway"/>
    <property type="evidence" value="ECO:0000318"/>
    <property type="project" value="GO_Central"/>
</dbReference>
<dbReference type="OMA" id="FHRENIS"/>
<accession>A7RSI2</accession>
<dbReference type="FunCoup" id="A7RSI2">
    <property type="interactions" value="215"/>
</dbReference>
<keyword evidence="14" id="KW-1185">Reference proteome</keyword>
<keyword evidence="2" id="KW-1003">Cell membrane</keyword>
<dbReference type="PANTHER" id="PTHR11866">
    <property type="entry name" value="G-PROTEIN COUPLED RECEPTOR FAMILY 1 MEMBER"/>
    <property type="match status" value="1"/>
</dbReference>
<evidence type="ECO:0000256" key="7">
    <source>
        <dbReference type="ARBA" id="ARBA00023170"/>
    </source>
</evidence>
<evidence type="ECO:0000256" key="6">
    <source>
        <dbReference type="ARBA" id="ARBA00023136"/>
    </source>
</evidence>
<dbReference type="GO" id="GO:0005886">
    <property type="term" value="C:plasma membrane"/>
    <property type="evidence" value="ECO:0000318"/>
    <property type="project" value="GO_Central"/>
</dbReference>
<protein>
    <recommendedName>
        <fullName evidence="12">G-protein coupled receptors family 1 profile domain-containing protein</fullName>
    </recommendedName>
</protein>
<dbReference type="PROSITE" id="PS00237">
    <property type="entry name" value="G_PROTEIN_RECEP_F1_1"/>
    <property type="match status" value="1"/>
</dbReference>
<sequence>MLATPGVVANVFAIIIIARLLRHQKVVPNVLVLALAFCDLFGIINVCWPTWLCYAYNGWVGGDSLCYFQGFITLFVSLGSGVLATLLALDRYLSVKAPFFHRENISFRTARRGVAVVFVFSAIIAFMPVLGFGSYVRNLTGTYCTINWFAEEWKDKSFSYFFAFIGFLMIFIVLFCNIHVVVLLIKQRNSKKKLQGMKSRFKHVSKPKKTASERLQQQYQRMMIVISLLFLICWTPFMIRIIGNITGIWCSWSADLQASRLLFLNLVLDPFVYVLARK</sequence>
<evidence type="ECO:0000256" key="5">
    <source>
        <dbReference type="ARBA" id="ARBA00023040"/>
    </source>
</evidence>
<proteinExistence type="inferred from homology"/>
<feature type="transmembrane region" description="Helical" evidence="11">
    <location>
        <begin position="29"/>
        <end position="51"/>
    </location>
</feature>
<dbReference type="GO" id="GO:0006954">
    <property type="term" value="P:inflammatory response"/>
    <property type="evidence" value="ECO:0000318"/>
    <property type="project" value="GO_Central"/>
</dbReference>
<dbReference type="InterPro" id="IPR000276">
    <property type="entry name" value="GPCR_Rhodpsn"/>
</dbReference>
<keyword evidence="3 10" id="KW-0812">Transmembrane</keyword>
<evidence type="ECO:0000256" key="8">
    <source>
        <dbReference type="ARBA" id="ARBA00023180"/>
    </source>
</evidence>
<dbReference type="HOGENOM" id="CLU_045991_0_1_1"/>
<dbReference type="PRINTS" id="PR00237">
    <property type="entry name" value="GPCRRHODOPSN"/>
</dbReference>
<dbReference type="PhylomeDB" id="A7RSI2"/>
<feature type="transmembrane region" description="Helical" evidence="11">
    <location>
        <begin position="6"/>
        <end position="22"/>
    </location>
</feature>
<gene>
    <name evidence="13" type="ORF">NEMVEDRAFT_v1g91884</name>
</gene>